<evidence type="ECO:0000313" key="2">
    <source>
        <dbReference type="Proteomes" id="UP001493487"/>
    </source>
</evidence>
<sequence>MGVKISNKQLIALWREEELEVNGVTYTVTEEGGWDGAGEKYQSLDVVFTDGERHYRGYITRSGSYFSDWNYDDYGDADIDEVVKITRTITVEEWEAV</sequence>
<dbReference type="RefSeq" id="WP_232187341.1">
    <property type="nucleotide sequence ID" value="NZ_JAIOAP010000012.1"/>
</dbReference>
<organism evidence="1 2">
    <name type="scientific">Cohnella silvisoli</name>
    <dbReference type="NCBI Taxonomy" id="2873699"/>
    <lineage>
        <taxon>Bacteria</taxon>
        <taxon>Bacillati</taxon>
        <taxon>Bacillota</taxon>
        <taxon>Bacilli</taxon>
        <taxon>Bacillales</taxon>
        <taxon>Paenibacillaceae</taxon>
        <taxon>Cohnella</taxon>
    </lineage>
</organism>
<reference evidence="1 2" key="1">
    <citation type="journal article" date="2023" name="Genome Announc.">
        <title>Pan-Genome Analyses of the Genus Cohnella and Proposal of the Novel Species Cohnella silvisoli sp. nov., Isolated from Forest Soil.</title>
        <authorList>
            <person name="Wang C."/>
            <person name="Mao L."/>
            <person name="Bao G."/>
            <person name="Zhu H."/>
        </authorList>
    </citation>
    <scope>NUCLEOTIDE SEQUENCE [LARGE SCALE GENOMIC DNA]</scope>
    <source>
        <strain evidence="1 2">NL03-T5-1</strain>
    </source>
</reference>
<protein>
    <recommendedName>
        <fullName evidence="3">YopX protein domain-containing protein</fullName>
    </recommendedName>
</protein>
<dbReference type="Proteomes" id="UP001493487">
    <property type="component" value="Unassembled WGS sequence"/>
</dbReference>
<accession>A0ABV1KYV2</accession>
<name>A0ABV1KYV2_9BACL</name>
<gene>
    <name evidence="1" type="ORF">QJS35_22825</name>
</gene>
<evidence type="ECO:0008006" key="3">
    <source>
        <dbReference type="Google" id="ProtNLM"/>
    </source>
</evidence>
<evidence type="ECO:0000313" key="1">
    <source>
        <dbReference type="EMBL" id="MEQ4485226.1"/>
    </source>
</evidence>
<keyword evidence="2" id="KW-1185">Reference proteome</keyword>
<proteinExistence type="predicted"/>
<dbReference type="EMBL" id="JASKHM010000014">
    <property type="protein sequence ID" value="MEQ4485226.1"/>
    <property type="molecule type" value="Genomic_DNA"/>
</dbReference>
<comment type="caution">
    <text evidence="1">The sequence shown here is derived from an EMBL/GenBank/DDBJ whole genome shotgun (WGS) entry which is preliminary data.</text>
</comment>